<proteinExistence type="predicted"/>
<evidence type="ECO:0000256" key="1">
    <source>
        <dbReference type="SAM" id="MobiDB-lite"/>
    </source>
</evidence>
<evidence type="ECO:0000313" key="3">
    <source>
        <dbReference type="Proteomes" id="UP000320762"/>
    </source>
</evidence>
<dbReference type="AlphaFoldDB" id="A0A550CX76"/>
<gene>
    <name evidence="2" type="ORF">BD626DRAFT_473779</name>
</gene>
<organism evidence="2 3">
    <name type="scientific">Schizophyllum amplum</name>
    <dbReference type="NCBI Taxonomy" id="97359"/>
    <lineage>
        <taxon>Eukaryota</taxon>
        <taxon>Fungi</taxon>
        <taxon>Dikarya</taxon>
        <taxon>Basidiomycota</taxon>
        <taxon>Agaricomycotina</taxon>
        <taxon>Agaricomycetes</taxon>
        <taxon>Agaricomycetidae</taxon>
        <taxon>Agaricales</taxon>
        <taxon>Schizophyllaceae</taxon>
        <taxon>Schizophyllum</taxon>
    </lineage>
</organism>
<protein>
    <submittedName>
        <fullName evidence="2">Uncharacterized protein</fullName>
    </submittedName>
</protein>
<name>A0A550CX76_9AGAR</name>
<dbReference type="EMBL" id="VDMD01000001">
    <property type="protein sequence ID" value="TRM69358.1"/>
    <property type="molecule type" value="Genomic_DNA"/>
</dbReference>
<accession>A0A550CX76</accession>
<reference evidence="2 3" key="1">
    <citation type="journal article" date="2019" name="New Phytol.">
        <title>Comparative genomics reveals unique wood-decay strategies and fruiting body development in the Schizophyllaceae.</title>
        <authorList>
            <person name="Almasi E."/>
            <person name="Sahu N."/>
            <person name="Krizsan K."/>
            <person name="Balint B."/>
            <person name="Kovacs G.M."/>
            <person name="Kiss B."/>
            <person name="Cseklye J."/>
            <person name="Drula E."/>
            <person name="Henrissat B."/>
            <person name="Nagy I."/>
            <person name="Chovatia M."/>
            <person name="Adam C."/>
            <person name="LaButti K."/>
            <person name="Lipzen A."/>
            <person name="Riley R."/>
            <person name="Grigoriev I.V."/>
            <person name="Nagy L.G."/>
        </authorList>
    </citation>
    <scope>NUCLEOTIDE SEQUENCE [LARGE SCALE GENOMIC DNA]</scope>
    <source>
        <strain evidence="2 3">NL-1724</strain>
    </source>
</reference>
<feature type="region of interest" description="Disordered" evidence="1">
    <location>
        <begin position="110"/>
        <end position="135"/>
    </location>
</feature>
<dbReference type="Proteomes" id="UP000320762">
    <property type="component" value="Unassembled WGS sequence"/>
</dbReference>
<sequence>MHARRALWTPRCADTYGSWPYALVQGRVEVEHGVWPIVSSGMRATSKRARLASGSATCIVSLLPRWCTAPQVVRCLRWPRSAILCGPAFRIAHACSPARLIRAWQPRTDPDCASHGRPPTYATPGSSAHSEAHPRGAAAPSKQIFRLSTDFHRSPPLALRVDDAMCMVRYDSIRSPGVCLYWKPTHLLEPLAPI</sequence>
<comment type="caution">
    <text evidence="2">The sequence shown here is derived from an EMBL/GenBank/DDBJ whole genome shotgun (WGS) entry which is preliminary data.</text>
</comment>
<keyword evidence="3" id="KW-1185">Reference proteome</keyword>
<evidence type="ECO:0000313" key="2">
    <source>
        <dbReference type="EMBL" id="TRM69358.1"/>
    </source>
</evidence>